<dbReference type="GO" id="GO:0005524">
    <property type="term" value="F:ATP binding"/>
    <property type="evidence" value="ECO:0007669"/>
    <property type="project" value="UniProtKB-KW"/>
</dbReference>
<proteinExistence type="inferred from homology"/>
<feature type="domain" description="ABC transporter" evidence="10">
    <location>
        <begin position="5"/>
        <end position="254"/>
    </location>
</feature>
<keyword evidence="8" id="KW-1278">Translocase</keyword>
<dbReference type="SUPFAM" id="SSF52540">
    <property type="entry name" value="P-loop containing nucleoside triphosphate hydrolases"/>
    <property type="match status" value="1"/>
</dbReference>
<dbReference type="GO" id="GO:0015833">
    <property type="term" value="P:peptide transport"/>
    <property type="evidence" value="ECO:0007669"/>
    <property type="project" value="InterPro"/>
</dbReference>
<dbReference type="Gene3D" id="3.40.50.300">
    <property type="entry name" value="P-loop containing nucleotide triphosphate hydrolases"/>
    <property type="match status" value="1"/>
</dbReference>
<dbReference type="Pfam" id="PF00005">
    <property type="entry name" value="ABC_tran"/>
    <property type="match status" value="1"/>
</dbReference>
<evidence type="ECO:0000313" key="12">
    <source>
        <dbReference type="Proteomes" id="UP000035159"/>
    </source>
</evidence>
<dbReference type="Proteomes" id="UP000035159">
    <property type="component" value="Chromosome"/>
</dbReference>
<evidence type="ECO:0000259" key="10">
    <source>
        <dbReference type="PROSITE" id="PS50893"/>
    </source>
</evidence>
<evidence type="ECO:0000256" key="3">
    <source>
        <dbReference type="ARBA" id="ARBA00022448"/>
    </source>
</evidence>
<dbReference type="PROSITE" id="PS00211">
    <property type="entry name" value="ABC_TRANSPORTER_1"/>
    <property type="match status" value="1"/>
</dbReference>
<keyword evidence="7" id="KW-0067">ATP-binding</keyword>
<evidence type="ECO:0000256" key="1">
    <source>
        <dbReference type="ARBA" id="ARBA00004202"/>
    </source>
</evidence>
<dbReference type="EMBL" id="CP011232">
    <property type="protein sequence ID" value="AKI97810.1"/>
    <property type="molecule type" value="Genomic_DNA"/>
</dbReference>
<keyword evidence="6" id="KW-0547">Nucleotide-binding</keyword>
<evidence type="ECO:0000256" key="5">
    <source>
        <dbReference type="ARBA" id="ARBA00022519"/>
    </source>
</evidence>
<name>A0A0G2Z868_9BACT</name>
<dbReference type="Pfam" id="PF08352">
    <property type="entry name" value="oligo_HPY"/>
    <property type="match status" value="1"/>
</dbReference>
<evidence type="ECO:0000256" key="6">
    <source>
        <dbReference type="ARBA" id="ARBA00022741"/>
    </source>
</evidence>
<dbReference type="NCBIfam" id="TIGR01727">
    <property type="entry name" value="oligo_HPY"/>
    <property type="match status" value="1"/>
</dbReference>
<keyword evidence="9" id="KW-0472">Membrane</keyword>
<organism evidence="11 12">
    <name type="scientific">Kosmotoga pacifica</name>
    <dbReference type="NCBI Taxonomy" id="1330330"/>
    <lineage>
        <taxon>Bacteria</taxon>
        <taxon>Thermotogati</taxon>
        <taxon>Thermotogota</taxon>
        <taxon>Thermotogae</taxon>
        <taxon>Kosmotogales</taxon>
        <taxon>Kosmotogaceae</taxon>
        <taxon>Kosmotoga</taxon>
    </lineage>
</organism>
<accession>A0A0G2Z868</accession>
<evidence type="ECO:0000313" key="11">
    <source>
        <dbReference type="EMBL" id="AKI97810.1"/>
    </source>
</evidence>
<dbReference type="InterPro" id="IPR003593">
    <property type="entry name" value="AAA+_ATPase"/>
</dbReference>
<evidence type="ECO:0000256" key="4">
    <source>
        <dbReference type="ARBA" id="ARBA00022475"/>
    </source>
</evidence>
<evidence type="ECO:0000256" key="9">
    <source>
        <dbReference type="ARBA" id="ARBA00023136"/>
    </source>
</evidence>
<dbReference type="FunFam" id="3.40.50.300:FF:000016">
    <property type="entry name" value="Oligopeptide ABC transporter ATP-binding component"/>
    <property type="match status" value="1"/>
</dbReference>
<evidence type="ECO:0000256" key="2">
    <source>
        <dbReference type="ARBA" id="ARBA00005417"/>
    </source>
</evidence>
<comment type="subcellular location">
    <subcellularLocation>
        <location evidence="1">Cell membrane</location>
        <topology evidence="1">Peripheral membrane protein</topology>
    </subcellularLocation>
</comment>
<reference evidence="11 12" key="1">
    <citation type="submission" date="2015-04" db="EMBL/GenBank/DDBJ databases">
        <title>Complete Genome Sequence of Kosmotoga pacifica SLHLJ1.</title>
        <authorList>
            <person name="Jiang L.J."/>
            <person name="Shao Z.Z."/>
            <person name="Jebbar M."/>
        </authorList>
    </citation>
    <scope>NUCLEOTIDE SEQUENCE [LARGE SCALE GENOMIC DNA]</scope>
    <source>
        <strain evidence="11 12">SLHLJ1</strain>
    </source>
</reference>
<dbReference type="SMART" id="SM00382">
    <property type="entry name" value="AAA"/>
    <property type="match status" value="1"/>
</dbReference>
<keyword evidence="12" id="KW-1185">Reference proteome</keyword>
<dbReference type="PANTHER" id="PTHR43297:SF14">
    <property type="entry name" value="ATPASE AAA-TYPE CORE DOMAIN-CONTAINING PROTEIN"/>
    <property type="match status" value="1"/>
</dbReference>
<dbReference type="AlphaFoldDB" id="A0A0G2Z868"/>
<dbReference type="PROSITE" id="PS50893">
    <property type="entry name" value="ABC_TRANSPORTER_2"/>
    <property type="match status" value="1"/>
</dbReference>
<dbReference type="KEGG" id="kpf:IX53_08310"/>
<protein>
    <recommendedName>
        <fullName evidence="10">ABC transporter domain-containing protein</fullName>
    </recommendedName>
</protein>
<dbReference type="RefSeq" id="WP_047754945.1">
    <property type="nucleotide sequence ID" value="NZ_CASWEU010000003.1"/>
</dbReference>
<dbReference type="PANTHER" id="PTHR43297">
    <property type="entry name" value="OLIGOPEPTIDE TRANSPORT ATP-BINDING PROTEIN APPD"/>
    <property type="match status" value="1"/>
</dbReference>
<dbReference type="InterPro" id="IPR013563">
    <property type="entry name" value="Oligopep_ABC_C"/>
</dbReference>
<keyword evidence="3" id="KW-0813">Transport</keyword>
<comment type="similarity">
    <text evidence="2">Belongs to the ABC transporter superfamily.</text>
</comment>
<dbReference type="GO" id="GO:0005886">
    <property type="term" value="C:plasma membrane"/>
    <property type="evidence" value="ECO:0007669"/>
    <property type="project" value="UniProtKB-SubCell"/>
</dbReference>
<dbReference type="InterPro" id="IPR027417">
    <property type="entry name" value="P-loop_NTPase"/>
</dbReference>
<dbReference type="CDD" id="cd03257">
    <property type="entry name" value="ABC_NikE_OppD_transporters"/>
    <property type="match status" value="1"/>
</dbReference>
<dbReference type="PATRIC" id="fig|1330330.3.peg.1686"/>
<evidence type="ECO:0000256" key="8">
    <source>
        <dbReference type="ARBA" id="ARBA00022967"/>
    </source>
</evidence>
<keyword evidence="5" id="KW-0997">Cell inner membrane</keyword>
<dbReference type="InterPro" id="IPR003439">
    <property type="entry name" value="ABC_transporter-like_ATP-bd"/>
</dbReference>
<dbReference type="GO" id="GO:0016887">
    <property type="term" value="F:ATP hydrolysis activity"/>
    <property type="evidence" value="ECO:0007669"/>
    <property type="project" value="InterPro"/>
</dbReference>
<evidence type="ECO:0000256" key="7">
    <source>
        <dbReference type="ARBA" id="ARBA00022840"/>
    </source>
</evidence>
<gene>
    <name evidence="11" type="ORF">IX53_08310</name>
</gene>
<sequence>MSSVLRIENLTVRYRVARKEIHAVDNVSLNIKKGEFVGVVGESGSGKSTLAHAIVRLLPANAYIKSGQINLLGYDLISMSDEAIKKIRWKEFSIVFQKSMNALSPVHRVGGQVEEAVRIHNPEMSKKDIKDRLEKLLKMVNLPNRVLRSYPHELSGGMMQRVMIALSLVNFPKFIILDEATTALDVVTQGQIIEEIKQLVRQLSLTGMVITHDIGVVAELCDKVAVMYAGKLVEYGTKDDTIHNPYHPYTKALISSLPEFVEKRGNLTVIPGSLPDLSQPPKGCIFAPRCPIAEKLCFEKTPQLIDVDSRQVACFKAKEVIA</sequence>
<dbReference type="InterPro" id="IPR017871">
    <property type="entry name" value="ABC_transporter-like_CS"/>
</dbReference>
<keyword evidence="4" id="KW-1003">Cell membrane</keyword>
<dbReference type="InterPro" id="IPR050388">
    <property type="entry name" value="ABC_Ni/Peptide_Import"/>
</dbReference>
<dbReference type="OrthoDB" id="43981at2"/>
<dbReference type="STRING" id="1330330.IX53_08310"/>